<gene>
    <name evidence="2" type="ORF">BG57_20995</name>
    <name evidence="1" type="ORF">GCM10010985_09760</name>
</gene>
<evidence type="ECO:0000313" key="3">
    <source>
        <dbReference type="Proteomes" id="UP000027439"/>
    </source>
</evidence>
<reference evidence="1" key="4">
    <citation type="submission" date="2024-05" db="EMBL/GenBank/DDBJ databases">
        <authorList>
            <person name="Sun Q."/>
            <person name="Zhou Y."/>
        </authorList>
    </citation>
    <scope>NUCLEOTIDE SEQUENCE</scope>
    <source>
        <strain evidence="1">CGMCC 1.11013</strain>
    </source>
</reference>
<evidence type="ECO:0000313" key="2">
    <source>
        <dbReference type="EMBL" id="KDR36082.1"/>
    </source>
</evidence>
<dbReference type="GO" id="GO:0004519">
    <property type="term" value="F:endonuclease activity"/>
    <property type="evidence" value="ECO:0007669"/>
    <property type="project" value="InterPro"/>
</dbReference>
<dbReference type="GO" id="GO:0110001">
    <property type="term" value="C:toxin-antitoxin complex"/>
    <property type="evidence" value="ECO:0007669"/>
    <property type="project" value="InterPro"/>
</dbReference>
<reference evidence="1" key="1">
    <citation type="journal article" date="2014" name="Int. J. Syst. Evol. Microbiol.">
        <title>Complete genome of a new Firmicutes species belonging to the dominant human colonic microbiota ('Ruminococcus bicirculans') reveals two chromosomes and a selective capacity to utilize plant glucans.</title>
        <authorList>
            <consortium name="NISC Comparative Sequencing Program"/>
            <person name="Wegmann U."/>
            <person name="Louis P."/>
            <person name="Goesmann A."/>
            <person name="Henrissat B."/>
            <person name="Duncan S.H."/>
            <person name="Flint H.J."/>
        </authorList>
    </citation>
    <scope>NUCLEOTIDE SEQUENCE</scope>
    <source>
        <strain evidence="1">CGMCC 1.11013</strain>
    </source>
</reference>
<dbReference type="Proteomes" id="UP000027439">
    <property type="component" value="Unassembled WGS sequence"/>
</dbReference>
<dbReference type="InterPro" id="IPR018669">
    <property type="entry name" value="Toxin_HigB"/>
</dbReference>
<evidence type="ECO:0000313" key="4">
    <source>
        <dbReference type="Proteomes" id="UP000597138"/>
    </source>
</evidence>
<keyword evidence="4" id="KW-1185">Reference proteome</keyword>
<dbReference type="EMBL" id="JFHE01000004">
    <property type="protein sequence ID" value="KDR36082.1"/>
    <property type="molecule type" value="Genomic_DNA"/>
</dbReference>
<sequence>MRVISRKVLEEFVDKHSVAKSSLFSWYRLASKCQADDLAGLKKTFGSVDYVPPQYFVFDVGGNNLRVVAAIHFNRQMLFVRHVFTHKQYDQWTQANRAK</sequence>
<accession>A0A069P6I9</accession>
<comment type="caution">
    <text evidence="2">The sequence shown here is derived from an EMBL/GenBank/DDBJ whole genome shotgun (WGS) entry which is preliminary data.</text>
</comment>
<dbReference type="EMBL" id="BMEG01000001">
    <property type="protein sequence ID" value="GGD57893.1"/>
    <property type="molecule type" value="Genomic_DNA"/>
</dbReference>
<dbReference type="Proteomes" id="UP000597138">
    <property type="component" value="Unassembled WGS sequence"/>
</dbReference>
<dbReference type="STRING" id="1071679.BG57_20995"/>
<protein>
    <recommendedName>
        <fullName evidence="5">Toxin RelE</fullName>
    </recommendedName>
</protein>
<dbReference type="RefSeq" id="WP_035961471.1">
    <property type="nucleotide sequence ID" value="NZ_BMEG01000001.1"/>
</dbReference>
<dbReference type="Pfam" id="PF09907">
    <property type="entry name" value="HigB_toxin"/>
    <property type="match status" value="1"/>
</dbReference>
<evidence type="ECO:0000313" key="1">
    <source>
        <dbReference type="EMBL" id="GGD57893.1"/>
    </source>
</evidence>
<organism evidence="2 3">
    <name type="scientific">Caballeronia grimmiae</name>
    <dbReference type="NCBI Taxonomy" id="1071679"/>
    <lineage>
        <taxon>Bacteria</taxon>
        <taxon>Pseudomonadati</taxon>
        <taxon>Pseudomonadota</taxon>
        <taxon>Betaproteobacteria</taxon>
        <taxon>Burkholderiales</taxon>
        <taxon>Burkholderiaceae</taxon>
        <taxon>Caballeronia</taxon>
    </lineage>
</organism>
<dbReference type="GO" id="GO:0003723">
    <property type="term" value="F:RNA binding"/>
    <property type="evidence" value="ECO:0007669"/>
    <property type="project" value="InterPro"/>
</dbReference>
<dbReference type="OrthoDB" id="9799912at2"/>
<name>A0A069P6I9_9BURK</name>
<dbReference type="AlphaFoldDB" id="A0A069P6I9"/>
<reference evidence="2 3" key="2">
    <citation type="submission" date="2014-03" db="EMBL/GenBank/DDBJ databases">
        <title>Draft Genome Sequences of Four Burkholderia Strains.</title>
        <authorList>
            <person name="Liu X.Y."/>
            <person name="Li C.X."/>
            <person name="Xu J.H."/>
        </authorList>
    </citation>
    <scope>NUCLEOTIDE SEQUENCE [LARGE SCALE GENOMIC DNA]</scope>
    <source>
        <strain evidence="2 3">R27</strain>
    </source>
</reference>
<evidence type="ECO:0008006" key="5">
    <source>
        <dbReference type="Google" id="ProtNLM"/>
    </source>
</evidence>
<proteinExistence type="predicted"/>
<dbReference type="eggNOG" id="COG4680">
    <property type="taxonomic scope" value="Bacteria"/>
</dbReference>
<reference evidence="4" key="3">
    <citation type="journal article" date="2019" name="Int. J. Syst. Evol. Microbiol.">
        <title>The Global Catalogue of Microorganisms (GCM) 10K type strain sequencing project: providing services to taxonomists for standard genome sequencing and annotation.</title>
        <authorList>
            <consortium name="The Broad Institute Genomics Platform"/>
            <consortium name="The Broad Institute Genome Sequencing Center for Infectious Disease"/>
            <person name="Wu L."/>
            <person name="Ma J."/>
        </authorList>
    </citation>
    <scope>NUCLEOTIDE SEQUENCE [LARGE SCALE GENOMIC DNA]</scope>
    <source>
        <strain evidence="4">CGMCC 1.11013</strain>
    </source>
</reference>